<comment type="caution">
    <text evidence="3">The sequence shown here is derived from an EMBL/GenBank/DDBJ whole genome shotgun (WGS) entry which is preliminary data.</text>
</comment>
<reference evidence="3" key="1">
    <citation type="journal article" date="2015" name="Nature">
        <title>Complex archaea that bridge the gap between prokaryotes and eukaryotes.</title>
        <authorList>
            <person name="Spang A."/>
            <person name="Saw J.H."/>
            <person name="Jorgensen S.L."/>
            <person name="Zaremba-Niedzwiedzka K."/>
            <person name="Martijn J."/>
            <person name="Lind A.E."/>
            <person name="van Eijk R."/>
            <person name="Schleper C."/>
            <person name="Guy L."/>
            <person name="Ettema T.J."/>
        </authorList>
    </citation>
    <scope>NUCLEOTIDE SEQUENCE</scope>
</reference>
<feature type="transmembrane region" description="Helical" evidence="2">
    <location>
        <begin position="107"/>
        <end position="129"/>
    </location>
</feature>
<sequence>MVYQANVFPLLVFPKMSFKMSKLPKEHQFLDLSDYGRPFAIIIANRLKTTLFTPIHVTLAFTICGLLAIAFILNGFYWAALFFLVLKSVLDAADGELARIKNTPSHIGRYFDSISDFILNLLFILSIWYITKSDIFLALLAFAGLELQGTLYNYYYVILRNRHNGDTTSRVFENKTPVALNGENQQTVNILYRGYSFCYGPYDRIIYGLDKNAIKGKFQPNWLMTAVSTFGLGFQLLLIGLFLVLDLKTFIIPFFIAYSLLIFVFILIRQLLNT</sequence>
<feature type="transmembrane region" description="Helical" evidence="2">
    <location>
        <begin position="59"/>
        <end position="86"/>
    </location>
</feature>
<evidence type="ECO:0000256" key="2">
    <source>
        <dbReference type="SAM" id="Phobius"/>
    </source>
</evidence>
<dbReference type="Gene3D" id="1.20.120.1760">
    <property type="match status" value="1"/>
</dbReference>
<dbReference type="GO" id="GO:0016020">
    <property type="term" value="C:membrane"/>
    <property type="evidence" value="ECO:0007669"/>
    <property type="project" value="InterPro"/>
</dbReference>
<evidence type="ECO:0000313" key="3">
    <source>
        <dbReference type="EMBL" id="KKN61554.1"/>
    </source>
</evidence>
<dbReference type="EMBL" id="LAZR01000654">
    <property type="protein sequence ID" value="KKN61554.1"/>
    <property type="molecule type" value="Genomic_DNA"/>
</dbReference>
<protein>
    <recommendedName>
        <fullName evidence="4">CDP-alcohol phosphatidyltransferase</fullName>
    </recommendedName>
</protein>
<feature type="transmembrane region" description="Helical" evidence="2">
    <location>
        <begin position="135"/>
        <end position="155"/>
    </location>
</feature>
<proteinExistence type="predicted"/>
<dbReference type="InterPro" id="IPR043130">
    <property type="entry name" value="CDP-OH_PTrfase_TM_dom"/>
</dbReference>
<dbReference type="PROSITE" id="PS00379">
    <property type="entry name" value="CDP_ALCOHOL_P_TRANSF"/>
    <property type="match status" value="1"/>
</dbReference>
<feature type="transmembrane region" description="Helical" evidence="2">
    <location>
        <begin position="250"/>
        <end position="268"/>
    </location>
</feature>
<feature type="transmembrane region" description="Helical" evidence="2">
    <location>
        <begin position="222"/>
        <end position="244"/>
    </location>
</feature>
<evidence type="ECO:0008006" key="4">
    <source>
        <dbReference type="Google" id="ProtNLM"/>
    </source>
</evidence>
<dbReference type="Pfam" id="PF01066">
    <property type="entry name" value="CDP-OH_P_transf"/>
    <property type="match status" value="1"/>
</dbReference>
<evidence type="ECO:0000256" key="1">
    <source>
        <dbReference type="ARBA" id="ARBA00022679"/>
    </source>
</evidence>
<accession>A0A0F9S3B1</accession>
<keyword evidence="2" id="KW-0472">Membrane</keyword>
<gene>
    <name evidence="3" type="ORF">LCGC14_0520830</name>
</gene>
<dbReference type="InterPro" id="IPR048254">
    <property type="entry name" value="CDP_ALCOHOL_P_TRANSF_CS"/>
</dbReference>
<keyword evidence="2" id="KW-0812">Transmembrane</keyword>
<dbReference type="InterPro" id="IPR000462">
    <property type="entry name" value="CDP-OH_P_trans"/>
</dbReference>
<keyword evidence="1" id="KW-0808">Transferase</keyword>
<dbReference type="AlphaFoldDB" id="A0A0F9S3B1"/>
<keyword evidence="2" id="KW-1133">Transmembrane helix</keyword>
<dbReference type="GO" id="GO:0016780">
    <property type="term" value="F:phosphotransferase activity, for other substituted phosphate groups"/>
    <property type="evidence" value="ECO:0007669"/>
    <property type="project" value="InterPro"/>
</dbReference>
<name>A0A0F9S3B1_9ZZZZ</name>
<dbReference type="GO" id="GO:0008654">
    <property type="term" value="P:phospholipid biosynthetic process"/>
    <property type="evidence" value="ECO:0007669"/>
    <property type="project" value="InterPro"/>
</dbReference>
<organism evidence="3">
    <name type="scientific">marine sediment metagenome</name>
    <dbReference type="NCBI Taxonomy" id="412755"/>
    <lineage>
        <taxon>unclassified sequences</taxon>
        <taxon>metagenomes</taxon>
        <taxon>ecological metagenomes</taxon>
    </lineage>
</organism>